<dbReference type="PROSITE" id="PS51186">
    <property type="entry name" value="GNAT"/>
    <property type="match status" value="1"/>
</dbReference>
<dbReference type="EMBL" id="AXCW01000225">
    <property type="protein sequence ID" value="EYR62505.1"/>
    <property type="molecule type" value="Genomic_DNA"/>
</dbReference>
<evidence type="ECO:0000313" key="4">
    <source>
        <dbReference type="EMBL" id="EYR62505.1"/>
    </source>
</evidence>
<dbReference type="Proteomes" id="UP000019753">
    <property type="component" value="Unassembled WGS sequence"/>
</dbReference>
<dbReference type="CDD" id="cd04301">
    <property type="entry name" value="NAT_SF"/>
    <property type="match status" value="1"/>
</dbReference>
<keyword evidence="2" id="KW-0012">Acyltransferase</keyword>
<gene>
    <name evidence="4" type="ORF">N866_07895</name>
</gene>
<dbReference type="GO" id="GO:0016747">
    <property type="term" value="F:acyltransferase activity, transferring groups other than amino-acyl groups"/>
    <property type="evidence" value="ECO:0007669"/>
    <property type="project" value="InterPro"/>
</dbReference>
<dbReference type="Pfam" id="PF00583">
    <property type="entry name" value="Acetyltransf_1"/>
    <property type="match status" value="1"/>
</dbReference>
<proteinExistence type="predicted"/>
<organism evidence="4 5">
    <name type="scientific">Actinotalea ferrariae CF5-4</name>
    <dbReference type="NCBI Taxonomy" id="948458"/>
    <lineage>
        <taxon>Bacteria</taxon>
        <taxon>Bacillati</taxon>
        <taxon>Actinomycetota</taxon>
        <taxon>Actinomycetes</taxon>
        <taxon>Micrococcales</taxon>
        <taxon>Cellulomonadaceae</taxon>
        <taxon>Actinotalea</taxon>
    </lineage>
</organism>
<dbReference type="AlphaFoldDB" id="A0A021VR46"/>
<dbReference type="InterPro" id="IPR000182">
    <property type="entry name" value="GNAT_dom"/>
</dbReference>
<name>A0A021VR46_9CELL</name>
<dbReference type="SUPFAM" id="SSF55729">
    <property type="entry name" value="Acyl-CoA N-acyltransferases (Nat)"/>
    <property type="match status" value="1"/>
</dbReference>
<keyword evidence="1" id="KW-0808">Transferase</keyword>
<evidence type="ECO:0000256" key="2">
    <source>
        <dbReference type="ARBA" id="ARBA00023315"/>
    </source>
</evidence>
<evidence type="ECO:0000256" key="1">
    <source>
        <dbReference type="ARBA" id="ARBA00022679"/>
    </source>
</evidence>
<dbReference type="PANTHER" id="PTHR43877">
    <property type="entry name" value="AMINOALKYLPHOSPHONATE N-ACETYLTRANSFERASE-RELATED-RELATED"/>
    <property type="match status" value="1"/>
</dbReference>
<comment type="caution">
    <text evidence="4">The sequence shown here is derived from an EMBL/GenBank/DDBJ whole genome shotgun (WGS) entry which is preliminary data.</text>
</comment>
<dbReference type="PANTHER" id="PTHR43877:SF2">
    <property type="entry name" value="AMINOALKYLPHOSPHONATE N-ACETYLTRANSFERASE-RELATED"/>
    <property type="match status" value="1"/>
</dbReference>
<dbReference type="InterPro" id="IPR016181">
    <property type="entry name" value="Acyl_CoA_acyltransferase"/>
</dbReference>
<keyword evidence="5" id="KW-1185">Reference proteome</keyword>
<evidence type="ECO:0000313" key="5">
    <source>
        <dbReference type="Proteomes" id="UP000019753"/>
    </source>
</evidence>
<evidence type="ECO:0000259" key="3">
    <source>
        <dbReference type="PROSITE" id="PS51186"/>
    </source>
</evidence>
<feature type="domain" description="N-acetyltransferase" evidence="3">
    <location>
        <begin position="1"/>
        <end position="153"/>
    </location>
</feature>
<sequence length="167" mass="18456">MDIRPCTDQDLEALRSRWPAAGDVHGKHHARQSAGHATYLVAWRGDEPLGSGMVQWDGCVGPAAREAFPDAVEINHLQVREEFRGQGVGGLLVRAAEDLAARRGRTQVALGVGVDNPDAERLYLRLGYEATVVLDDTEYDWVDEDGVVHHEVERDQVLLRTVRRPAG</sequence>
<dbReference type="Gene3D" id="3.40.630.30">
    <property type="match status" value="1"/>
</dbReference>
<accession>A0A021VR46</accession>
<protein>
    <recommendedName>
        <fullName evidence="3">N-acetyltransferase domain-containing protein</fullName>
    </recommendedName>
</protein>
<dbReference type="InterPro" id="IPR050832">
    <property type="entry name" value="Bact_Acetyltransf"/>
</dbReference>
<reference evidence="4 5" key="1">
    <citation type="submission" date="2014-01" db="EMBL/GenBank/DDBJ databases">
        <title>Actinotalea ferrariae CF5-4.</title>
        <authorList>
            <person name="Chen F."/>
            <person name="Li Y."/>
            <person name="Wang G."/>
        </authorList>
    </citation>
    <scope>NUCLEOTIDE SEQUENCE [LARGE SCALE GENOMIC DNA]</scope>
    <source>
        <strain evidence="4 5">CF5-4</strain>
    </source>
</reference>